<dbReference type="GO" id="GO:0005524">
    <property type="term" value="F:ATP binding"/>
    <property type="evidence" value="ECO:0007669"/>
    <property type="project" value="InterPro"/>
</dbReference>
<dbReference type="Pfam" id="PF08238">
    <property type="entry name" value="Sel1"/>
    <property type="match status" value="5"/>
</dbReference>
<gene>
    <name evidence="4" type="ORF">TRFO_39016</name>
</gene>
<dbReference type="InterPro" id="IPR006597">
    <property type="entry name" value="Sel1-like"/>
</dbReference>
<keyword evidence="5" id="KW-1185">Reference proteome</keyword>
<dbReference type="InterPro" id="IPR001245">
    <property type="entry name" value="Ser-Thr/Tyr_kinase_cat_dom"/>
</dbReference>
<dbReference type="OrthoDB" id="648976at2759"/>
<dbReference type="InterPro" id="IPR050767">
    <property type="entry name" value="Sel1_AlgK"/>
</dbReference>
<comment type="similarity">
    <text evidence="1">Belongs to the sel-1 family.</text>
</comment>
<dbReference type="Gene3D" id="1.10.510.10">
    <property type="entry name" value="Transferase(Phosphotransferase) domain 1"/>
    <property type="match status" value="1"/>
</dbReference>
<dbReference type="SMART" id="SM00671">
    <property type="entry name" value="SEL1"/>
    <property type="match status" value="4"/>
</dbReference>
<evidence type="ECO:0000313" key="5">
    <source>
        <dbReference type="Proteomes" id="UP000179807"/>
    </source>
</evidence>
<protein>
    <recommendedName>
        <fullName evidence="3">Protein kinase domain-containing protein</fullName>
    </recommendedName>
</protein>
<dbReference type="GeneID" id="94847092"/>
<organism evidence="4 5">
    <name type="scientific">Tritrichomonas foetus</name>
    <dbReference type="NCBI Taxonomy" id="1144522"/>
    <lineage>
        <taxon>Eukaryota</taxon>
        <taxon>Metamonada</taxon>
        <taxon>Parabasalia</taxon>
        <taxon>Tritrichomonadida</taxon>
        <taxon>Tritrichomonadidae</taxon>
        <taxon>Tritrichomonas</taxon>
    </lineage>
</organism>
<dbReference type="PANTHER" id="PTHR11102">
    <property type="entry name" value="SEL-1-LIKE PROTEIN"/>
    <property type="match status" value="1"/>
</dbReference>
<sequence>MEPSDKNLIHANDYIIEDKIESSYLYVSYIAKRKDDNKTQFQAAIYNKPISSSDSKFLKQIELWSRINHPAVSKFVGYSMTDPKGNNFPMIVSDFYPNSNLSRLISNLRLNNSIPGWTATKKYIIILGIAFGLKYLHSQNIIFLSINPDCILLDENYHPKIYDFSLASYLDSENQEMLTGTNPSGLMSYMAPETLIDNKVTFLSNVYSYAILIYELLTLKSPYNSSLSQFKLVNEISQEKRPDLSLIQNDFICEFLPCLWGNDTNKRIPFDDVVDILIENYENKKIFLAEDLPNIDMDEIRTYIANIKNAEDGTTSTPSKISESPTEKIDETNNNSSSINILKQAINFEDNENLYEAAKLYKQAANNGDVNGMLLYGNCLETGKCVHESNLTEAAKMYKMAYEKDNSNTKAMIYYGSILENGCPEFPQNLTEAANLYRMAANKGNVNGMLYIGRAFELGRGVKQDFAEAAKYYKMAADAKNDDGMLLYGTMLERGQGVPQSQTEALHFYKLAAIAGNEIAPKLIEMIS</sequence>
<dbReference type="VEuPathDB" id="TrichDB:TRFO_39016"/>
<evidence type="ECO:0000256" key="2">
    <source>
        <dbReference type="SAM" id="MobiDB-lite"/>
    </source>
</evidence>
<accession>A0A1J4J806</accession>
<reference evidence="4" key="1">
    <citation type="submission" date="2016-10" db="EMBL/GenBank/DDBJ databases">
        <authorList>
            <person name="Benchimol M."/>
            <person name="Almeida L.G."/>
            <person name="Vasconcelos A.T."/>
            <person name="Perreira-Neves A."/>
            <person name="Rosa I.A."/>
            <person name="Tasca T."/>
            <person name="Bogo M.R."/>
            <person name="de Souza W."/>
        </authorList>
    </citation>
    <scope>NUCLEOTIDE SEQUENCE [LARGE SCALE GENOMIC DNA]</scope>
    <source>
        <strain evidence="4">K</strain>
    </source>
</reference>
<evidence type="ECO:0000256" key="1">
    <source>
        <dbReference type="ARBA" id="ARBA00038101"/>
    </source>
</evidence>
<dbReference type="AlphaFoldDB" id="A0A1J4J806"/>
<dbReference type="SUPFAM" id="SSF56112">
    <property type="entry name" value="Protein kinase-like (PK-like)"/>
    <property type="match status" value="1"/>
</dbReference>
<dbReference type="InterPro" id="IPR000719">
    <property type="entry name" value="Prot_kinase_dom"/>
</dbReference>
<evidence type="ECO:0000259" key="3">
    <source>
        <dbReference type="PROSITE" id="PS50011"/>
    </source>
</evidence>
<feature type="region of interest" description="Disordered" evidence="2">
    <location>
        <begin position="313"/>
        <end position="334"/>
    </location>
</feature>
<dbReference type="InterPro" id="IPR011990">
    <property type="entry name" value="TPR-like_helical_dom_sf"/>
</dbReference>
<name>A0A1J4J806_9EUKA</name>
<dbReference type="RefSeq" id="XP_068347938.1">
    <property type="nucleotide sequence ID" value="XM_068512388.1"/>
</dbReference>
<dbReference type="Gene3D" id="1.25.40.10">
    <property type="entry name" value="Tetratricopeptide repeat domain"/>
    <property type="match status" value="1"/>
</dbReference>
<dbReference type="EMBL" id="MLAK01001288">
    <property type="protein sequence ID" value="OHS94801.1"/>
    <property type="molecule type" value="Genomic_DNA"/>
</dbReference>
<evidence type="ECO:0000313" key="4">
    <source>
        <dbReference type="EMBL" id="OHS94801.1"/>
    </source>
</evidence>
<dbReference type="PANTHER" id="PTHR11102:SF160">
    <property type="entry name" value="ERAD-ASSOCIATED E3 UBIQUITIN-PROTEIN LIGASE COMPONENT HRD3"/>
    <property type="match status" value="1"/>
</dbReference>
<dbReference type="Proteomes" id="UP000179807">
    <property type="component" value="Unassembled WGS sequence"/>
</dbReference>
<dbReference type="InterPro" id="IPR011009">
    <property type="entry name" value="Kinase-like_dom_sf"/>
</dbReference>
<feature type="compositionally biased region" description="Polar residues" evidence="2">
    <location>
        <begin position="313"/>
        <end position="324"/>
    </location>
</feature>
<dbReference type="GO" id="GO:0004672">
    <property type="term" value="F:protein kinase activity"/>
    <property type="evidence" value="ECO:0007669"/>
    <property type="project" value="InterPro"/>
</dbReference>
<comment type="caution">
    <text evidence="4">The sequence shown here is derived from an EMBL/GenBank/DDBJ whole genome shotgun (WGS) entry which is preliminary data.</text>
</comment>
<feature type="domain" description="Protein kinase" evidence="3">
    <location>
        <begin position="14"/>
        <end position="288"/>
    </location>
</feature>
<proteinExistence type="inferred from homology"/>
<dbReference type="SUPFAM" id="SSF81901">
    <property type="entry name" value="HCP-like"/>
    <property type="match status" value="1"/>
</dbReference>
<dbReference type="PROSITE" id="PS50011">
    <property type="entry name" value="PROTEIN_KINASE_DOM"/>
    <property type="match status" value="1"/>
</dbReference>
<dbReference type="Pfam" id="PF07714">
    <property type="entry name" value="PK_Tyr_Ser-Thr"/>
    <property type="match status" value="1"/>
</dbReference>